<evidence type="ECO:0000313" key="3">
    <source>
        <dbReference type="Proteomes" id="UP000663868"/>
    </source>
</evidence>
<name>A0A819PAQ9_9BILA</name>
<protein>
    <submittedName>
        <fullName evidence="2">Uncharacterized protein</fullName>
    </submittedName>
</protein>
<dbReference type="AlphaFoldDB" id="A0A819PAQ9"/>
<dbReference type="Proteomes" id="UP000663868">
    <property type="component" value="Unassembled WGS sequence"/>
</dbReference>
<sequence>MTDENQTIKALITSNKPRKSSSKTNSEPNIRNGSYRQRGHNESKQIKGPINIVISLKNKTKLRLKTQNEQFQILIKSFQVDSTNILHAQRHSSINDESILLLKSINEQAVIAPQAIWIKLVKREI</sequence>
<dbReference type="EMBL" id="CAJOBB010002875">
    <property type="protein sequence ID" value="CAF4005168.1"/>
    <property type="molecule type" value="Genomic_DNA"/>
</dbReference>
<reference evidence="2" key="1">
    <citation type="submission" date="2021-02" db="EMBL/GenBank/DDBJ databases">
        <authorList>
            <person name="Nowell W R."/>
        </authorList>
    </citation>
    <scope>NUCLEOTIDE SEQUENCE</scope>
</reference>
<feature type="region of interest" description="Disordered" evidence="1">
    <location>
        <begin position="1"/>
        <end position="44"/>
    </location>
</feature>
<comment type="caution">
    <text evidence="2">The sequence shown here is derived from an EMBL/GenBank/DDBJ whole genome shotgun (WGS) entry which is preliminary data.</text>
</comment>
<evidence type="ECO:0000256" key="1">
    <source>
        <dbReference type="SAM" id="MobiDB-lite"/>
    </source>
</evidence>
<organism evidence="2 3">
    <name type="scientific">Adineta steineri</name>
    <dbReference type="NCBI Taxonomy" id="433720"/>
    <lineage>
        <taxon>Eukaryota</taxon>
        <taxon>Metazoa</taxon>
        <taxon>Spiralia</taxon>
        <taxon>Gnathifera</taxon>
        <taxon>Rotifera</taxon>
        <taxon>Eurotatoria</taxon>
        <taxon>Bdelloidea</taxon>
        <taxon>Adinetida</taxon>
        <taxon>Adinetidae</taxon>
        <taxon>Adineta</taxon>
    </lineage>
</organism>
<feature type="compositionally biased region" description="Polar residues" evidence="1">
    <location>
        <begin position="22"/>
        <end position="35"/>
    </location>
</feature>
<proteinExistence type="predicted"/>
<gene>
    <name evidence="2" type="ORF">KXQ929_LOCUS28719</name>
</gene>
<accession>A0A819PAQ9</accession>
<evidence type="ECO:0000313" key="2">
    <source>
        <dbReference type="EMBL" id="CAF4005168.1"/>
    </source>
</evidence>
<feature type="compositionally biased region" description="Polar residues" evidence="1">
    <location>
        <begin position="1"/>
        <end position="15"/>
    </location>
</feature>